<dbReference type="Pfam" id="PF00300">
    <property type="entry name" value="His_Phos_1"/>
    <property type="match status" value="1"/>
</dbReference>
<name>A0ABT8AA18_9PROT</name>
<dbReference type="InterPro" id="IPR029033">
    <property type="entry name" value="His_PPase_superfam"/>
</dbReference>
<reference evidence="2" key="1">
    <citation type="journal article" date="2019" name="Int. J. Syst. Evol. Microbiol.">
        <title>The Global Catalogue of Microorganisms (GCM) 10K type strain sequencing project: providing services to taxonomists for standard genome sequencing and annotation.</title>
        <authorList>
            <consortium name="The Broad Institute Genomics Platform"/>
            <consortium name="The Broad Institute Genome Sequencing Center for Infectious Disease"/>
            <person name="Wu L."/>
            <person name="Ma J."/>
        </authorList>
    </citation>
    <scope>NUCLEOTIDE SEQUENCE [LARGE SCALE GENOMIC DNA]</scope>
    <source>
        <strain evidence="2">CECT 7131</strain>
    </source>
</reference>
<dbReference type="PANTHER" id="PTHR47623:SF1">
    <property type="entry name" value="OS09G0287300 PROTEIN"/>
    <property type="match status" value="1"/>
</dbReference>
<dbReference type="PANTHER" id="PTHR47623">
    <property type="entry name" value="OS09G0287300 PROTEIN"/>
    <property type="match status" value="1"/>
</dbReference>
<proteinExistence type="predicted"/>
<dbReference type="SUPFAM" id="SSF53254">
    <property type="entry name" value="Phosphoglycerate mutase-like"/>
    <property type="match status" value="1"/>
</dbReference>
<sequence length="179" mass="19524">MRQLLLLRHAKSSWDDPALPDHARPLNARGRRSAQAMAEAMRELRLSPDIVFVSSARRTLQTLEALTPFEDGALVEPMDALYLAPWQQLLDELRRVPETARSLLLIGHNPGLHDLALALADPATLARGGADARRLAEGYPTGALAEFTIASPWRQLAAGGGRLVRFLAPRDLSAAEQPA</sequence>
<organism evidence="1 2">
    <name type="scientific">Paeniroseomonas aquatica</name>
    <dbReference type="NCBI Taxonomy" id="373043"/>
    <lineage>
        <taxon>Bacteria</taxon>
        <taxon>Pseudomonadati</taxon>
        <taxon>Pseudomonadota</taxon>
        <taxon>Alphaproteobacteria</taxon>
        <taxon>Acetobacterales</taxon>
        <taxon>Acetobacteraceae</taxon>
        <taxon>Paeniroseomonas</taxon>
    </lineage>
</organism>
<evidence type="ECO:0000313" key="1">
    <source>
        <dbReference type="EMBL" id="MDN3566586.1"/>
    </source>
</evidence>
<gene>
    <name evidence="1" type="ORF">QWZ14_19610</name>
</gene>
<dbReference type="EMBL" id="JAUFPN010000178">
    <property type="protein sequence ID" value="MDN3566586.1"/>
    <property type="molecule type" value="Genomic_DNA"/>
</dbReference>
<protein>
    <submittedName>
        <fullName evidence="1">Histidine phosphatase family protein</fullName>
    </submittedName>
</protein>
<accession>A0ABT8AA18</accession>
<dbReference type="SMART" id="SM00855">
    <property type="entry name" value="PGAM"/>
    <property type="match status" value="1"/>
</dbReference>
<comment type="caution">
    <text evidence="1">The sequence shown here is derived from an EMBL/GenBank/DDBJ whole genome shotgun (WGS) entry which is preliminary data.</text>
</comment>
<dbReference type="RefSeq" id="WP_290318513.1">
    <property type="nucleotide sequence ID" value="NZ_JAUFPN010000178.1"/>
</dbReference>
<keyword evidence="2" id="KW-1185">Reference proteome</keyword>
<dbReference type="InterPro" id="IPR013078">
    <property type="entry name" value="His_Pase_superF_clade-1"/>
</dbReference>
<dbReference type="Proteomes" id="UP001529369">
    <property type="component" value="Unassembled WGS sequence"/>
</dbReference>
<dbReference type="Gene3D" id="3.40.50.1240">
    <property type="entry name" value="Phosphoglycerate mutase-like"/>
    <property type="match status" value="1"/>
</dbReference>
<dbReference type="CDD" id="cd07067">
    <property type="entry name" value="HP_PGM_like"/>
    <property type="match status" value="1"/>
</dbReference>
<evidence type="ECO:0000313" key="2">
    <source>
        <dbReference type="Proteomes" id="UP001529369"/>
    </source>
</evidence>